<dbReference type="Pfam" id="PF08448">
    <property type="entry name" value="PAS_4"/>
    <property type="match status" value="1"/>
</dbReference>
<dbReference type="SUPFAM" id="SSF55785">
    <property type="entry name" value="PYP-like sensor domain (PAS domain)"/>
    <property type="match status" value="1"/>
</dbReference>
<evidence type="ECO:0000259" key="3">
    <source>
        <dbReference type="PROSITE" id="PS51832"/>
    </source>
</evidence>
<dbReference type="SMART" id="SM00267">
    <property type="entry name" value="GGDEF"/>
    <property type="match status" value="1"/>
</dbReference>
<dbReference type="PROSITE" id="PS50887">
    <property type="entry name" value="GGDEF"/>
    <property type="match status" value="1"/>
</dbReference>
<dbReference type="RefSeq" id="WP_021168191.1">
    <property type="nucleotide sequence ID" value="NZ_CTRP01000012.1"/>
</dbReference>
<dbReference type="PANTHER" id="PTHR45228">
    <property type="entry name" value="CYCLIC DI-GMP PHOSPHODIESTERASE TM_0186-RELATED"/>
    <property type="match status" value="1"/>
</dbReference>
<dbReference type="InterPro" id="IPR037522">
    <property type="entry name" value="HD_GYP_dom"/>
</dbReference>
<keyword evidence="1" id="KW-0812">Transmembrane</keyword>
<dbReference type="CDD" id="cd01949">
    <property type="entry name" value="GGDEF"/>
    <property type="match status" value="1"/>
</dbReference>
<dbReference type="EC" id="4.6.1.2" evidence="4"/>
<dbReference type="SUPFAM" id="SSF109604">
    <property type="entry name" value="HD-domain/PDEase-like"/>
    <property type="match status" value="1"/>
</dbReference>
<accession>A0A0U1L1J5</accession>
<dbReference type="InterPro" id="IPR013656">
    <property type="entry name" value="PAS_4"/>
</dbReference>
<dbReference type="Gene3D" id="1.10.3210.10">
    <property type="entry name" value="Hypothetical protein af1432"/>
    <property type="match status" value="1"/>
</dbReference>
<dbReference type="InterPro" id="IPR029787">
    <property type="entry name" value="Nucleotide_cyclase"/>
</dbReference>
<dbReference type="PANTHER" id="PTHR45228:SF1">
    <property type="entry name" value="CYCLIC DI-GMP PHOSPHODIESTERASE TM_0186"/>
    <property type="match status" value="1"/>
</dbReference>
<dbReference type="InterPro" id="IPR052020">
    <property type="entry name" value="Cyclic_di-GMP/3'3'-cGAMP_PDE"/>
</dbReference>
<dbReference type="Proteomes" id="UP000049855">
    <property type="component" value="Unassembled WGS sequence"/>
</dbReference>
<dbReference type="SUPFAM" id="SSF55073">
    <property type="entry name" value="Nucleotide cyclase"/>
    <property type="match status" value="1"/>
</dbReference>
<feature type="domain" description="HD-GYP" evidence="3">
    <location>
        <begin position="339"/>
        <end position="530"/>
    </location>
</feature>
<dbReference type="Pfam" id="PF13487">
    <property type="entry name" value="HD_5"/>
    <property type="match status" value="1"/>
</dbReference>
<protein>
    <submittedName>
        <fullName evidence="4">Adenylate/guanylate cyclase</fullName>
        <ecNumber evidence="4">4.6.1.2</ecNumber>
    </submittedName>
</protein>
<keyword evidence="4" id="KW-0456">Lyase</keyword>
<evidence type="ECO:0000256" key="1">
    <source>
        <dbReference type="SAM" id="Phobius"/>
    </source>
</evidence>
<dbReference type="AlphaFoldDB" id="A0A0U1L1J5"/>
<feature type="transmembrane region" description="Helical" evidence="1">
    <location>
        <begin position="40"/>
        <end position="62"/>
    </location>
</feature>
<sequence length="530" mass="59886">MTSKNYAIKISLVYFVFGVIWIFFSDTIVGFLSLNRDSTILFSVIKGWIFVSLSAFLIYIIANRYIHKLAHTNQVQQGILQSIPDLILRIDCNGNFLDYNKPTNLDSYVPPNQFLGKNIMDIFTQELALQVLEHIKQAICSGTIQFMEYQLPQNNQVHYFEARFVKNGDFEAMAIVRDITYKKQIEQRLELLSIRDSLTEVYNRTYFEEQILKSGKQNGNVGIIVCDVDGLKLINDTLGHFSGDELLKAAAKILSSCISSPDIIARIGGDEFAILVSNPEIQKMDKLSKAIKIAIEKYNDTNRNFPLSLSSGWAIGHEDINSLFIEADNNMYREKMHKGLSARSAIVHAMIQALEARDYIAEGHAERLESIVTNFAQKIQLSDPMLADLKLLAKFHDTGKVGVPDNILFKPGKLTPDEISVMRRHCDIGFRIAKSVPDLAPIADWILKHQEWWNGNGYPLNLAGEEIPLACRILALADAFDAMTNDRPYRKALSYQEAIDEIRKCAGTQFDPVLTETFIAMLTNSTKITQ</sequence>
<organism evidence="4 5">
    <name type="scientific">Sporomusa ovata</name>
    <dbReference type="NCBI Taxonomy" id="2378"/>
    <lineage>
        <taxon>Bacteria</taxon>
        <taxon>Bacillati</taxon>
        <taxon>Bacillota</taxon>
        <taxon>Negativicutes</taxon>
        <taxon>Selenomonadales</taxon>
        <taxon>Sporomusaceae</taxon>
        <taxon>Sporomusa</taxon>
    </lineage>
</organism>
<reference evidence="5" key="1">
    <citation type="submission" date="2015-03" db="EMBL/GenBank/DDBJ databases">
        <authorList>
            <person name="Nijsse Bart"/>
        </authorList>
    </citation>
    <scope>NUCLEOTIDE SEQUENCE [LARGE SCALE GENOMIC DNA]</scope>
</reference>
<dbReference type="InterPro" id="IPR003607">
    <property type="entry name" value="HD/PDEase_dom"/>
</dbReference>
<dbReference type="Gene3D" id="3.30.450.20">
    <property type="entry name" value="PAS domain"/>
    <property type="match status" value="1"/>
</dbReference>
<dbReference type="InterPro" id="IPR000160">
    <property type="entry name" value="GGDEF_dom"/>
</dbReference>
<dbReference type="CDD" id="cd00077">
    <property type="entry name" value="HDc"/>
    <property type="match status" value="1"/>
</dbReference>
<evidence type="ECO:0000313" key="5">
    <source>
        <dbReference type="Proteomes" id="UP000049855"/>
    </source>
</evidence>
<proteinExistence type="predicted"/>
<dbReference type="Gene3D" id="3.30.70.270">
    <property type="match status" value="1"/>
</dbReference>
<evidence type="ECO:0000259" key="2">
    <source>
        <dbReference type="PROSITE" id="PS50887"/>
    </source>
</evidence>
<dbReference type="Pfam" id="PF00990">
    <property type="entry name" value="GGDEF"/>
    <property type="match status" value="1"/>
</dbReference>
<dbReference type="NCBIfam" id="TIGR00254">
    <property type="entry name" value="GGDEF"/>
    <property type="match status" value="1"/>
</dbReference>
<evidence type="ECO:0000313" key="4">
    <source>
        <dbReference type="EMBL" id="CQR73415.1"/>
    </source>
</evidence>
<keyword evidence="1" id="KW-0472">Membrane</keyword>
<dbReference type="PROSITE" id="PS51832">
    <property type="entry name" value="HD_GYP"/>
    <property type="match status" value="1"/>
</dbReference>
<dbReference type="GO" id="GO:0004383">
    <property type="term" value="F:guanylate cyclase activity"/>
    <property type="evidence" value="ECO:0007669"/>
    <property type="project" value="UniProtKB-EC"/>
</dbReference>
<name>A0A0U1L1J5_9FIRM</name>
<keyword evidence="1" id="KW-1133">Transmembrane helix</keyword>
<keyword evidence="5" id="KW-1185">Reference proteome</keyword>
<dbReference type="InterPro" id="IPR035965">
    <property type="entry name" value="PAS-like_dom_sf"/>
</dbReference>
<gene>
    <name evidence="4" type="ORF">SpAn4DRAFT_2647</name>
</gene>
<dbReference type="InterPro" id="IPR043128">
    <property type="entry name" value="Rev_trsase/Diguanyl_cyclase"/>
</dbReference>
<feature type="transmembrane region" description="Helical" evidence="1">
    <location>
        <begin position="12"/>
        <end position="34"/>
    </location>
</feature>
<dbReference type="EMBL" id="CTRP01000012">
    <property type="protein sequence ID" value="CQR73415.1"/>
    <property type="molecule type" value="Genomic_DNA"/>
</dbReference>
<feature type="domain" description="GGDEF" evidence="2">
    <location>
        <begin position="219"/>
        <end position="348"/>
    </location>
</feature>